<dbReference type="HOGENOM" id="CLU_2306637_0_0_1"/>
<dbReference type="RefSeq" id="XP_002555912.1">
    <property type="nucleotide sequence ID" value="XM_002555866.1"/>
</dbReference>
<dbReference type="KEGG" id="lth:KLTH0H00748g"/>
<dbReference type="Proteomes" id="UP000002036">
    <property type="component" value="Chromosome H"/>
</dbReference>
<name>C5E1Y9_LACTC</name>
<reference evidence="1 2" key="1">
    <citation type="journal article" date="2009" name="Genome Res.">
        <title>Comparative genomics of protoploid Saccharomycetaceae.</title>
        <authorList>
            <consortium name="The Genolevures Consortium"/>
            <person name="Souciet J.-L."/>
            <person name="Dujon B."/>
            <person name="Gaillardin C."/>
            <person name="Johnston M."/>
            <person name="Baret P.V."/>
            <person name="Cliften P."/>
            <person name="Sherman D.J."/>
            <person name="Weissenbach J."/>
            <person name="Westhof E."/>
            <person name="Wincker P."/>
            <person name="Jubin C."/>
            <person name="Poulain J."/>
            <person name="Barbe V."/>
            <person name="Segurens B."/>
            <person name="Artiguenave F."/>
            <person name="Anthouard V."/>
            <person name="Vacherie B."/>
            <person name="Val M.-E."/>
            <person name="Fulton R.S."/>
            <person name="Minx P."/>
            <person name="Wilson R."/>
            <person name="Durrens P."/>
            <person name="Jean G."/>
            <person name="Marck C."/>
            <person name="Martin T."/>
            <person name="Nikolski M."/>
            <person name="Rolland T."/>
            <person name="Seret M.-L."/>
            <person name="Casaregola S."/>
            <person name="Despons L."/>
            <person name="Fairhead C."/>
            <person name="Fischer G."/>
            <person name="Lafontaine I."/>
            <person name="Leh V."/>
            <person name="Lemaire M."/>
            <person name="de Montigny J."/>
            <person name="Neuveglise C."/>
            <person name="Thierry A."/>
            <person name="Blanc-Lenfle I."/>
            <person name="Bleykasten C."/>
            <person name="Diffels J."/>
            <person name="Fritsch E."/>
            <person name="Frangeul L."/>
            <person name="Goeffon A."/>
            <person name="Jauniaux N."/>
            <person name="Kachouri-Lafond R."/>
            <person name="Payen C."/>
            <person name="Potier S."/>
            <person name="Pribylova L."/>
            <person name="Ozanne C."/>
            <person name="Richard G.-F."/>
            <person name="Sacerdot C."/>
            <person name="Straub M.-L."/>
            <person name="Talla E."/>
        </authorList>
    </citation>
    <scope>NUCLEOTIDE SEQUENCE [LARGE SCALE GENOMIC DNA]</scope>
    <source>
        <strain evidence="2">ATCC 56472 / CBS 6340 / NRRL Y-8284</strain>
    </source>
</reference>
<evidence type="ECO:0000313" key="1">
    <source>
        <dbReference type="EMBL" id="CAR30050.1"/>
    </source>
</evidence>
<sequence length="100" mass="11209">MPYSFNIFVGYGFPFNLRTLVAVSSQRSYRTFIPDDILQGMTRCKALGGLSATPDPKSLEKKWVDRLEASRLNCAQVVPRRGVALELDIALQKVLQYLSA</sequence>
<protein>
    <submittedName>
        <fullName evidence="1">KLTH0H00748p</fullName>
    </submittedName>
</protein>
<gene>
    <name evidence="1" type="ordered locus">KLTH0H00748g</name>
</gene>
<proteinExistence type="predicted"/>
<evidence type="ECO:0000313" key="2">
    <source>
        <dbReference type="Proteomes" id="UP000002036"/>
    </source>
</evidence>
<dbReference type="AlphaFoldDB" id="C5E1Y9"/>
<dbReference type="InParanoid" id="C5E1Y9"/>
<dbReference type="GeneID" id="8294224"/>
<accession>C5E1Y9</accession>
<dbReference type="EMBL" id="CU928180">
    <property type="protein sequence ID" value="CAR30050.1"/>
    <property type="molecule type" value="Genomic_DNA"/>
</dbReference>
<keyword evidence="2" id="KW-1185">Reference proteome</keyword>
<organism evidence="1 2">
    <name type="scientific">Lachancea thermotolerans (strain ATCC 56472 / CBS 6340 / NRRL Y-8284)</name>
    <name type="common">Yeast</name>
    <name type="synonym">Kluyveromyces thermotolerans</name>
    <dbReference type="NCBI Taxonomy" id="559295"/>
    <lineage>
        <taxon>Eukaryota</taxon>
        <taxon>Fungi</taxon>
        <taxon>Dikarya</taxon>
        <taxon>Ascomycota</taxon>
        <taxon>Saccharomycotina</taxon>
        <taxon>Saccharomycetes</taxon>
        <taxon>Saccharomycetales</taxon>
        <taxon>Saccharomycetaceae</taxon>
        <taxon>Lachancea</taxon>
    </lineage>
</organism>